<proteinExistence type="predicted"/>
<protein>
    <submittedName>
        <fullName evidence="2">Uncharacterized protein</fullName>
    </submittedName>
</protein>
<feature type="region of interest" description="Disordered" evidence="1">
    <location>
        <begin position="14"/>
        <end position="35"/>
    </location>
</feature>
<accession>A0A4Y7JYH7</accession>
<dbReference type="InterPro" id="IPR011990">
    <property type="entry name" value="TPR-like_helical_dom_sf"/>
</dbReference>
<dbReference type="SUPFAM" id="SSF48452">
    <property type="entry name" value="TPR-like"/>
    <property type="match status" value="1"/>
</dbReference>
<keyword evidence="3" id="KW-1185">Reference proteome</keyword>
<dbReference type="Gene3D" id="1.25.40.10">
    <property type="entry name" value="Tetratricopeptide repeat domain"/>
    <property type="match status" value="1"/>
</dbReference>
<feature type="region of interest" description="Disordered" evidence="1">
    <location>
        <begin position="140"/>
        <end position="162"/>
    </location>
</feature>
<evidence type="ECO:0000313" key="3">
    <source>
        <dbReference type="Proteomes" id="UP000316621"/>
    </source>
</evidence>
<dbReference type="PANTHER" id="PTHR26312:SF221">
    <property type="entry name" value="OS04G0510600 PROTEIN"/>
    <property type="match status" value="1"/>
</dbReference>
<dbReference type="OMA" id="IGEDPCN"/>
<dbReference type="GO" id="GO:0006396">
    <property type="term" value="P:RNA processing"/>
    <property type="evidence" value="ECO:0007669"/>
    <property type="project" value="InterPro"/>
</dbReference>
<evidence type="ECO:0000256" key="1">
    <source>
        <dbReference type="SAM" id="MobiDB-lite"/>
    </source>
</evidence>
<feature type="region of interest" description="Disordered" evidence="1">
    <location>
        <begin position="69"/>
        <end position="91"/>
    </location>
</feature>
<feature type="compositionally biased region" description="Low complexity" evidence="1">
    <location>
        <begin position="69"/>
        <end position="83"/>
    </location>
</feature>
<dbReference type="PANTHER" id="PTHR26312">
    <property type="entry name" value="TETRATRICOPEPTIDE REPEAT PROTEIN 5"/>
    <property type="match status" value="1"/>
</dbReference>
<evidence type="ECO:0000313" key="2">
    <source>
        <dbReference type="EMBL" id="RZC66133.1"/>
    </source>
</evidence>
<dbReference type="AlphaFoldDB" id="A0A4Y7JYH7"/>
<sequence length="383" mass="41955">MMLRSSSTPLLGSLLSSYSESPNHKDYETHNNNPSSDSFIKKISFTHGGNSLNFSSYSTCNNNSTSLTRSISGISDSSDTSSSNGFRRAQSDGNLKGLAAASSDMEDQDLFSQFSSNNNPFKSSKRTSMLQSIPSFSVYKSKGGFEDDEEEEDYQDEKDGSLQRSVTIGENIMSMGSGEFTFGGEKMGLIQENDEDNQFNEFQYLGQDNMNPSMFLATGFGIGVNGGSGGGGGGGFNFAKFGEGGAENDKEIGEYYKKMVEEHPSSALFLRNYAQFLYKSKGDLRGADEYYSRAVLADPRDGDILAQYARLVWELHHDYERASSYFERAVQAAPEDSHVHAAYASFLWETEDCDEEEDQQSSLSHNFVGVANFRGGALTSATA</sequence>
<dbReference type="EMBL" id="CM010720">
    <property type="protein sequence ID" value="RZC66133.1"/>
    <property type="molecule type" value="Genomic_DNA"/>
</dbReference>
<dbReference type="InterPro" id="IPR003107">
    <property type="entry name" value="HAT"/>
</dbReference>
<name>A0A4Y7JYH7_PAPSO</name>
<dbReference type="Proteomes" id="UP000316621">
    <property type="component" value="Chromosome 6"/>
</dbReference>
<organism evidence="2 3">
    <name type="scientific">Papaver somniferum</name>
    <name type="common">Opium poppy</name>
    <dbReference type="NCBI Taxonomy" id="3469"/>
    <lineage>
        <taxon>Eukaryota</taxon>
        <taxon>Viridiplantae</taxon>
        <taxon>Streptophyta</taxon>
        <taxon>Embryophyta</taxon>
        <taxon>Tracheophyta</taxon>
        <taxon>Spermatophyta</taxon>
        <taxon>Magnoliopsida</taxon>
        <taxon>Ranunculales</taxon>
        <taxon>Papaveraceae</taxon>
        <taxon>Papaveroideae</taxon>
        <taxon>Papaver</taxon>
    </lineage>
</organism>
<dbReference type="Pfam" id="PF14559">
    <property type="entry name" value="TPR_19"/>
    <property type="match status" value="1"/>
</dbReference>
<dbReference type="OrthoDB" id="1919713at2759"/>
<gene>
    <name evidence="2" type="ORF">C5167_009817</name>
</gene>
<feature type="compositionally biased region" description="Acidic residues" evidence="1">
    <location>
        <begin position="146"/>
        <end position="156"/>
    </location>
</feature>
<dbReference type="SMART" id="SM00386">
    <property type="entry name" value="HAT"/>
    <property type="match status" value="3"/>
</dbReference>
<reference evidence="2 3" key="1">
    <citation type="journal article" date="2018" name="Science">
        <title>The opium poppy genome and morphinan production.</title>
        <authorList>
            <person name="Guo L."/>
            <person name="Winzer T."/>
            <person name="Yang X."/>
            <person name="Li Y."/>
            <person name="Ning Z."/>
            <person name="He Z."/>
            <person name="Teodor R."/>
            <person name="Lu Y."/>
            <person name="Bowser T.A."/>
            <person name="Graham I.A."/>
            <person name="Ye K."/>
        </authorList>
    </citation>
    <scope>NUCLEOTIDE SEQUENCE [LARGE SCALE GENOMIC DNA]</scope>
    <source>
        <strain evidence="3">cv. HN1</strain>
        <tissue evidence="2">Leaves</tissue>
    </source>
</reference>
<dbReference type="Gramene" id="RZC66133">
    <property type="protein sequence ID" value="RZC66133"/>
    <property type="gene ID" value="C5167_009817"/>
</dbReference>